<evidence type="ECO:0000256" key="1">
    <source>
        <dbReference type="ARBA" id="ARBA00004141"/>
    </source>
</evidence>
<feature type="binding site" description="axial binding residue" evidence="11">
    <location>
        <position position="231"/>
    </location>
    <ligand>
        <name>heme b</name>
        <dbReference type="ChEBI" id="CHEBI:60344"/>
        <label>1</label>
    </ligand>
    <ligandPart>
        <name>Fe</name>
        <dbReference type="ChEBI" id="CHEBI:18248"/>
    </ligandPart>
</feature>
<keyword evidence="16" id="KW-1185">Reference proteome</keyword>
<keyword evidence="7 12" id="KW-1133">Transmembrane helix</keyword>
<comment type="cofactor">
    <cofactor evidence="10">
        <name>heme b</name>
        <dbReference type="ChEBI" id="CHEBI:60344"/>
    </cofactor>
    <text evidence="10">Binds 2 heme b groups non-covalently.</text>
</comment>
<dbReference type="SMART" id="SM00665">
    <property type="entry name" value="B561"/>
    <property type="match status" value="1"/>
</dbReference>
<evidence type="ECO:0000256" key="7">
    <source>
        <dbReference type="ARBA" id="ARBA00022989"/>
    </source>
</evidence>
<dbReference type="Proteomes" id="UP001187471">
    <property type="component" value="Unassembled WGS sequence"/>
</dbReference>
<evidence type="ECO:0000313" key="16">
    <source>
        <dbReference type="Proteomes" id="UP001187471"/>
    </source>
</evidence>
<dbReference type="AlphaFoldDB" id="A0AA88QQU8"/>
<keyword evidence="11" id="KW-0408">Iron</keyword>
<gene>
    <name evidence="15" type="ORF">RJ640_010146</name>
</gene>
<sequence>MWPVLVLAEKKLHIAMNTLIKLVLFSYVLISSVLPSSAQSCSNYAFASNKVFTTCSDLPYLDSFLYWTYNPSSQALQIAYRRTKIASSRWVAWAINPNATGMEGSQALIAFQQPDGTMKAYTSPVDTYSTLLQEGDLSFPVSDLSATFSSNEMIIFATLTLQNASVTSLNQVWQDGPVSGSNLGRHDINGNSILSMGTVNLLSGESTPTGGGGGAGGSGALSSKTKKRNVHGVLNAVSWGIMLPLGALIARYLKAFKSADPAWFYLHVTCQTSAYIIGIAGFATGLKLGSESPGIQFTAHRVIGILLFCLATLQVFALLLRPKKDHKYRFYWNLYHYAFGYMVIILSVVNIFKGFDILKPEKKWERAYTGIIVVLAILAAFLEAYTWYLVLKLKKSASAKKTPNGVNGRNGV</sequence>
<evidence type="ECO:0000256" key="2">
    <source>
        <dbReference type="ARBA" id="ARBA00022448"/>
    </source>
</evidence>
<dbReference type="InterPro" id="IPR006593">
    <property type="entry name" value="Cyt_b561/ferric_Rdtase_TM"/>
</dbReference>
<proteinExistence type="predicted"/>
<dbReference type="PANTHER" id="PTHR23130:SF167">
    <property type="entry name" value="CYTOCHROME B561 AND DOMON DOMAIN-CONTAINING PROTEIN"/>
    <property type="match status" value="1"/>
</dbReference>
<comment type="caution">
    <text evidence="15">The sequence shown here is derived from an EMBL/GenBank/DDBJ whole genome shotgun (WGS) entry which is preliminary data.</text>
</comment>
<dbReference type="CDD" id="cd08760">
    <property type="entry name" value="Cyt_b561_FRRS1_like"/>
    <property type="match status" value="1"/>
</dbReference>
<comment type="function">
    <text evidence="9">May act as a catecholamine-responsive trans-membrane electron transporter.</text>
</comment>
<feature type="binding site" description="axial binding residue" evidence="11">
    <location>
        <position position="300"/>
    </location>
    <ligand>
        <name>heme b</name>
        <dbReference type="ChEBI" id="CHEBI:60344"/>
        <label>1</label>
    </ligand>
    <ligandPart>
        <name>Fe</name>
        <dbReference type="ChEBI" id="CHEBI:18248"/>
    </ligandPart>
</feature>
<evidence type="ECO:0000256" key="5">
    <source>
        <dbReference type="ARBA" id="ARBA00022729"/>
    </source>
</evidence>
<dbReference type="Pfam" id="PF03188">
    <property type="entry name" value="Cytochrom_B561"/>
    <property type="match status" value="1"/>
</dbReference>
<keyword evidence="6 10" id="KW-0249">Electron transport</keyword>
<dbReference type="PROSITE" id="PS50836">
    <property type="entry name" value="DOMON"/>
    <property type="match status" value="1"/>
</dbReference>
<evidence type="ECO:0000256" key="4">
    <source>
        <dbReference type="ARBA" id="ARBA00022723"/>
    </source>
</evidence>
<protein>
    <recommendedName>
        <fullName evidence="10">Cytochrome b561 and DOMON domain-containing protein</fullName>
    </recommendedName>
</protein>
<evidence type="ECO:0000256" key="9">
    <source>
        <dbReference type="ARBA" id="ARBA00053871"/>
    </source>
</evidence>
<name>A0AA88QQU8_9ASTE</name>
<feature type="transmembrane region" description="Helical" evidence="12">
    <location>
        <begin position="232"/>
        <end position="250"/>
    </location>
</feature>
<evidence type="ECO:0000256" key="10">
    <source>
        <dbReference type="PIRNR" id="PIRNR037471"/>
    </source>
</evidence>
<dbReference type="InterPro" id="IPR045265">
    <property type="entry name" value="AIR12_DOMON"/>
</dbReference>
<evidence type="ECO:0000256" key="3">
    <source>
        <dbReference type="ARBA" id="ARBA00022692"/>
    </source>
</evidence>
<keyword evidence="3 12" id="KW-0812">Transmembrane</keyword>
<dbReference type="GO" id="GO:0016020">
    <property type="term" value="C:membrane"/>
    <property type="evidence" value="ECO:0007669"/>
    <property type="project" value="UniProtKB-SubCell"/>
</dbReference>
<organism evidence="15 16">
    <name type="scientific">Escallonia rubra</name>
    <dbReference type="NCBI Taxonomy" id="112253"/>
    <lineage>
        <taxon>Eukaryota</taxon>
        <taxon>Viridiplantae</taxon>
        <taxon>Streptophyta</taxon>
        <taxon>Embryophyta</taxon>
        <taxon>Tracheophyta</taxon>
        <taxon>Spermatophyta</taxon>
        <taxon>Magnoliopsida</taxon>
        <taxon>eudicotyledons</taxon>
        <taxon>Gunneridae</taxon>
        <taxon>Pentapetalae</taxon>
        <taxon>asterids</taxon>
        <taxon>campanulids</taxon>
        <taxon>Escalloniales</taxon>
        <taxon>Escalloniaceae</taxon>
        <taxon>Escallonia</taxon>
    </lineage>
</organism>
<feature type="transmembrane region" description="Helical" evidence="12">
    <location>
        <begin position="262"/>
        <end position="282"/>
    </location>
</feature>
<keyword evidence="5" id="KW-0732">Signal</keyword>
<dbReference type="PIRSF" id="PIRSF037471">
    <property type="entry name" value="UCP037471"/>
    <property type="match status" value="1"/>
</dbReference>
<dbReference type="PROSITE" id="PS50939">
    <property type="entry name" value="CYTOCHROME_B561"/>
    <property type="match status" value="1"/>
</dbReference>
<keyword evidence="2 10" id="KW-0813">Transport</keyword>
<dbReference type="GO" id="GO:0046872">
    <property type="term" value="F:metal ion binding"/>
    <property type="evidence" value="ECO:0007669"/>
    <property type="project" value="UniProtKB-KW"/>
</dbReference>
<evidence type="ECO:0000256" key="12">
    <source>
        <dbReference type="SAM" id="Phobius"/>
    </source>
</evidence>
<dbReference type="PANTHER" id="PTHR23130">
    <property type="entry name" value="CYTOCHROME B561 AND DOMON DOMAIN-CONTAINING PROTEIN"/>
    <property type="match status" value="1"/>
</dbReference>
<keyword evidence="4 11" id="KW-0479">Metal-binding</keyword>
<evidence type="ECO:0000256" key="11">
    <source>
        <dbReference type="PIRSR" id="PIRSR037471-1"/>
    </source>
</evidence>
<dbReference type="Gene3D" id="1.20.120.1770">
    <property type="match status" value="1"/>
</dbReference>
<evidence type="ECO:0000256" key="8">
    <source>
        <dbReference type="ARBA" id="ARBA00023136"/>
    </source>
</evidence>
<dbReference type="Pfam" id="PF04526">
    <property type="entry name" value="DUF568"/>
    <property type="match status" value="1"/>
</dbReference>
<dbReference type="InterPro" id="IPR005018">
    <property type="entry name" value="DOMON_domain"/>
</dbReference>
<comment type="subcellular location">
    <subcellularLocation>
        <location evidence="1">Membrane</location>
        <topology evidence="1">Multi-pass membrane protein</topology>
    </subcellularLocation>
</comment>
<feature type="transmembrane region" description="Helical" evidence="12">
    <location>
        <begin position="332"/>
        <end position="355"/>
    </location>
</feature>
<accession>A0AA88QQU8</accession>
<feature type="domain" description="Cytochrome b561" evidence="14">
    <location>
        <begin position="190"/>
        <end position="391"/>
    </location>
</feature>
<feature type="transmembrane region" description="Helical" evidence="12">
    <location>
        <begin position="367"/>
        <end position="391"/>
    </location>
</feature>
<feature type="transmembrane region" description="Helical" evidence="12">
    <location>
        <begin position="302"/>
        <end position="320"/>
    </location>
</feature>
<evidence type="ECO:0000259" key="13">
    <source>
        <dbReference type="PROSITE" id="PS50836"/>
    </source>
</evidence>
<dbReference type="FunFam" id="1.20.120.1770:FF:000007">
    <property type="entry name" value="Cytochrome b561 and DOMON domain-containing protein"/>
    <property type="match status" value="1"/>
</dbReference>
<feature type="binding site" description="axial binding residue" evidence="11">
    <location>
        <position position="267"/>
    </location>
    <ligand>
        <name>heme b</name>
        <dbReference type="ChEBI" id="CHEBI:60344"/>
        <label>1</label>
    </ligand>
    <ligandPart>
        <name>Fe</name>
        <dbReference type="ChEBI" id="CHEBI:18248"/>
    </ligandPart>
</feature>
<reference evidence="15" key="1">
    <citation type="submission" date="2022-12" db="EMBL/GenBank/DDBJ databases">
        <title>Draft genome assemblies for two species of Escallonia (Escalloniales).</title>
        <authorList>
            <person name="Chanderbali A."/>
            <person name="Dervinis C."/>
            <person name="Anghel I."/>
            <person name="Soltis D."/>
            <person name="Soltis P."/>
            <person name="Zapata F."/>
        </authorList>
    </citation>
    <scope>NUCLEOTIDE SEQUENCE</scope>
    <source>
        <strain evidence="15">UCBG92.1500</strain>
        <tissue evidence="15">Leaf</tissue>
    </source>
</reference>
<dbReference type="InterPro" id="IPR017214">
    <property type="entry name" value="UCP037471"/>
</dbReference>
<dbReference type="EMBL" id="JAVXUO010003006">
    <property type="protein sequence ID" value="KAK2967505.1"/>
    <property type="molecule type" value="Genomic_DNA"/>
</dbReference>
<dbReference type="CDD" id="cd09629">
    <property type="entry name" value="DOMON_CIL1_like"/>
    <property type="match status" value="1"/>
</dbReference>
<keyword evidence="8 10" id="KW-0472">Membrane</keyword>
<evidence type="ECO:0000256" key="6">
    <source>
        <dbReference type="ARBA" id="ARBA00022982"/>
    </source>
</evidence>
<feature type="binding site" description="axial binding residue" evidence="11">
    <location>
        <position position="336"/>
    </location>
    <ligand>
        <name>heme b</name>
        <dbReference type="ChEBI" id="CHEBI:60344"/>
        <label>1</label>
    </ligand>
    <ligandPart>
        <name>Fe</name>
        <dbReference type="ChEBI" id="CHEBI:18248"/>
    </ligandPart>
</feature>
<evidence type="ECO:0000313" key="15">
    <source>
        <dbReference type="EMBL" id="KAK2967505.1"/>
    </source>
</evidence>
<evidence type="ECO:0000259" key="14">
    <source>
        <dbReference type="PROSITE" id="PS50939"/>
    </source>
</evidence>
<feature type="domain" description="DOMON" evidence="13">
    <location>
        <begin position="61"/>
        <end position="176"/>
    </location>
</feature>